<reference evidence="1 2" key="1">
    <citation type="submission" date="2013-08" db="EMBL/GenBank/DDBJ databases">
        <title>Genome sequencing of Lysobacter.</title>
        <authorList>
            <person name="Zhang S."/>
            <person name="Wang G."/>
        </authorList>
    </citation>
    <scope>NUCLEOTIDE SEQUENCE [LARGE SCALE GENOMIC DNA]</scope>
    <source>
        <strain evidence="1 2">Ko07</strain>
    </source>
</reference>
<dbReference type="EMBL" id="AVPS01000007">
    <property type="protein sequence ID" value="KGM51373.1"/>
    <property type="molecule type" value="Genomic_DNA"/>
</dbReference>
<dbReference type="eggNOG" id="COG4185">
    <property type="taxonomic scope" value="Bacteria"/>
</dbReference>
<dbReference type="PANTHER" id="PTHR39206">
    <property type="entry name" value="SLL8004 PROTEIN"/>
    <property type="match status" value="1"/>
</dbReference>
<keyword evidence="2" id="KW-1185">Reference proteome</keyword>
<comment type="caution">
    <text evidence="1">The sequence shown here is derived from an EMBL/GenBank/DDBJ whole genome shotgun (WGS) entry which is preliminary data.</text>
</comment>
<dbReference type="InterPro" id="IPR027417">
    <property type="entry name" value="P-loop_NTPase"/>
</dbReference>
<dbReference type="Proteomes" id="UP000030017">
    <property type="component" value="Unassembled WGS sequence"/>
</dbReference>
<dbReference type="Gene3D" id="3.40.50.300">
    <property type="entry name" value="P-loop containing nucleotide triphosphate hydrolases"/>
    <property type="match status" value="1"/>
</dbReference>
<proteinExistence type="predicted"/>
<organism evidence="1 2">
    <name type="scientific">Lysobacter concretionis Ko07 = DSM 16239</name>
    <dbReference type="NCBI Taxonomy" id="1122185"/>
    <lineage>
        <taxon>Bacteria</taxon>
        <taxon>Pseudomonadati</taxon>
        <taxon>Pseudomonadota</taxon>
        <taxon>Gammaproteobacteria</taxon>
        <taxon>Lysobacterales</taxon>
        <taxon>Lysobacteraceae</taxon>
        <taxon>Novilysobacter</taxon>
    </lineage>
</organism>
<dbReference type="PANTHER" id="PTHR39206:SF1">
    <property type="entry name" value="SLL8004 PROTEIN"/>
    <property type="match status" value="1"/>
</dbReference>
<sequence>MTVRPVLHVLAGVNGAGKSSVGGHLLQRAGLAWFNPDTFARELLAATGCNQTEANAAAWQEGMHRLDVALAEGTHYAFETTLGGNTVPRRILDATRSHDVLVWFCGLSSPQQHLARIRARVACGGHDIPEAKVRERWTAARENLIGLMPHLARLQVHDNSAEVAPGEPIPDPPLVLEMREGRCAWPVDLASLGQTPDWAKPLVEAALSPGS</sequence>
<evidence type="ECO:0000313" key="2">
    <source>
        <dbReference type="Proteomes" id="UP000030017"/>
    </source>
</evidence>
<dbReference type="Pfam" id="PF13671">
    <property type="entry name" value="AAA_33"/>
    <property type="match status" value="1"/>
</dbReference>
<dbReference type="OrthoDB" id="9791543at2"/>
<protein>
    <recommendedName>
        <fullName evidence="3">UDP-N-acetylglucosamine kinase</fullName>
    </recommendedName>
</protein>
<dbReference type="STRING" id="1122185.N792_11595"/>
<accession>A0A0A0EMR0</accession>
<dbReference type="AlphaFoldDB" id="A0A0A0EMR0"/>
<evidence type="ECO:0008006" key="3">
    <source>
        <dbReference type="Google" id="ProtNLM"/>
    </source>
</evidence>
<evidence type="ECO:0000313" key="1">
    <source>
        <dbReference type="EMBL" id="KGM51373.1"/>
    </source>
</evidence>
<gene>
    <name evidence="1" type="ORF">N792_11595</name>
</gene>
<dbReference type="SUPFAM" id="SSF52540">
    <property type="entry name" value="P-loop containing nucleoside triphosphate hydrolases"/>
    <property type="match status" value="1"/>
</dbReference>
<name>A0A0A0EMR0_9GAMM</name>